<gene>
    <name evidence="1" type="primary">Dvir\GJ26390</name>
    <name evidence="1" type="ORF">Dvir_GJ26390</name>
</gene>
<dbReference type="Proteomes" id="UP000008792">
    <property type="component" value="Unassembled WGS sequence"/>
</dbReference>
<accession>A0A0Q9WG33</accession>
<organism evidence="1 2">
    <name type="scientific">Drosophila virilis</name>
    <name type="common">Fruit fly</name>
    <dbReference type="NCBI Taxonomy" id="7244"/>
    <lineage>
        <taxon>Eukaryota</taxon>
        <taxon>Metazoa</taxon>
        <taxon>Ecdysozoa</taxon>
        <taxon>Arthropoda</taxon>
        <taxon>Hexapoda</taxon>
        <taxon>Insecta</taxon>
        <taxon>Pterygota</taxon>
        <taxon>Neoptera</taxon>
        <taxon>Endopterygota</taxon>
        <taxon>Diptera</taxon>
        <taxon>Brachycera</taxon>
        <taxon>Muscomorpha</taxon>
        <taxon>Ephydroidea</taxon>
        <taxon>Drosophilidae</taxon>
        <taxon>Drosophila</taxon>
    </lineage>
</organism>
<protein>
    <submittedName>
        <fullName evidence="1">Uncharacterized protein</fullName>
    </submittedName>
</protein>
<dbReference type="InParanoid" id="A0A0Q9WG33"/>
<name>A0A0Q9WG33_DROVI</name>
<proteinExistence type="predicted"/>
<dbReference type="AlphaFoldDB" id="A0A0Q9WG33"/>
<evidence type="ECO:0000313" key="2">
    <source>
        <dbReference type="Proteomes" id="UP000008792"/>
    </source>
</evidence>
<reference evidence="1 2" key="1">
    <citation type="journal article" date="2007" name="Nature">
        <title>Evolution of genes and genomes on the Drosophila phylogeny.</title>
        <authorList>
            <consortium name="Drosophila 12 Genomes Consortium"/>
            <person name="Clark A.G."/>
            <person name="Eisen M.B."/>
            <person name="Smith D.R."/>
            <person name="Bergman C.M."/>
            <person name="Oliver B."/>
            <person name="Markow T.A."/>
            <person name="Kaufman T.C."/>
            <person name="Kellis M."/>
            <person name="Gelbart W."/>
            <person name="Iyer V.N."/>
            <person name="Pollard D.A."/>
            <person name="Sackton T.B."/>
            <person name="Larracuente A.M."/>
            <person name="Singh N.D."/>
            <person name="Abad J.P."/>
            <person name="Abt D.N."/>
            <person name="Adryan B."/>
            <person name="Aguade M."/>
            <person name="Akashi H."/>
            <person name="Anderson W.W."/>
            <person name="Aquadro C.F."/>
            <person name="Ardell D.H."/>
            <person name="Arguello R."/>
            <person name="Artieri C.G."/>
            <person name="Barbash D.A."/>
            <person name="Barker D."/>
            <person name="Barsanti P."/>
            <person name="Batterham P."/>
            <person name="Batzoglou S."/>
            <person name="Begun D."/>
            <person name="Bhutkar A."/>
            <person name="Blanco E."/>
            <person name="Bosak S.A."/>
            <person name="Bradley R.K."/>
            <person name="Brand A.D."/>
            <person name="Brent M.R."/>
            <person name="Brooks A.N."/>
            <person name="Brown R.H."/>
            <person name="Butlin R.K."/>
            <person name="Caggese C."/>
            <person name="Calvi B.R."/>
            <person name="Bernardo de Carvalho A."/>
            <person name="Caspi A."/>
            <person name="Castrezana S."/>
            <person name="Celniker S.E."/>
            <person name="Chang J.L."/>
            <person name="Chapple C."/>
            <person name="Chatterji S."/>
            <person name="Chinwalla A."/>
            <person name="Civetta A."/>
            <person name="Clifton S.W."/>
            <person name="Comeron J.M."/>
            <person name="Costello J.C."/>
            <person name="Coyne J.A."/>
            <person name="Daub J."/>
            <person name="David R.G."/>
            <person name="Delcher A.L."/>
            <person name="Delehaunty K."/>
            <person name="Do C.B."/>
            <person name="Ebling H."/>
            <person name="Edwards K."/>
            <person name="Eickbush T."/>
            <person name="Evans J.D."/>
            <person name="Filipski A."/>
            <person name="Findeiss S."/>
            <person name="Freyhult E."/>
            <person name="Fulton L."/>
            <person name="Fulton R."/>
            <person name="Garcia A.C."/>
            <person name="Gardiner A."/>
            <person name="Garfield D.A."/>
            <person name="Garvin B.E."/>
            <person name="Gibson G."/>
            <person name="Gilbert D."/>
            <person name="Gnerre S."/>
            <person name="Godfrey J."/>
            <person name="Good R."/>
            <person name="Gotea V."/>
            <person name="Gravely B."/>
            <person name="Greenberg A.J."/>
            <person name="Griffiths-Jones S."/>
            <person name="Gross S."/>
            <person name="Guigo R."/>
            <person name="Gustafson E.A."/>
            <person name="Haerty W."/>
            <person name="Hahn M.W."/>
            <person name="Halligan D.L."/>
            <person name="Halpern A.L."/>
            <person name="Halter G.M."/>
            <person name="Han M.V."/>
            <person name="Heger A."/>
            <person name="Hillier L."/>
            <person name="Hinrichs A.S."/>
            <person name="Holmes I."/>
            <person name="Hoskins R.A."/>
            <person name="Hubisz M.J."/>
            <person name="Hultmark D."/>
            <person name="Huntley M.A."/>
            <person name="Jaffe D.B."/>
            <person name="Jagadeeshan S."/>
            <person name="Jeck W.R."/>
            <person name="Johnson J."/>
            <person name="Jones C.D."/>
            <person name="Jordan W.C."/>
            <person name="Karpen G.H."/>
            <person name="Kataoka E."/>
            <person name="Keightley P.D."/>
            <person name="Kheradpour P."/>
            <person name="Kirkness E.F."/>
            <person name="Koerich L.B."/>
            <person name="Kristiansen K."/>
            <person name="Kudrna D."/>
            <person name="Kulathinal R.J."/>
            <person name="Kumar S."/>
            <person name="Kwok R."/>
            <person name="Lander E."/>
            <person name="Langley C.H."/>
            <person name="Lapoint R."/>
            <person name="Lazzaro B.P."/>
            <person name="Lee S.J."/>
            <person name="Levesque L."/>
            <person name="Li R."/>
            <person name="Lin C.F."/>
            <person name="Lin M.F."/>
            <person name="Lindblad-Toh K."/>
            <person name="Llopart A."/>
            <person name="Long M."/>
            <person name="Low L."/>
            <person name="Lozovsky E."/>
            <person name="Lu J."/>
            <person name="Luo M."/>
            <person name="Machado C.A."/>
            <person name="Makalowski W."/>
            <person name="Marzo M."/>
            <person name="Matsuda M."/>
            <person name="Matzkin L."/>
            <person name="McAllister B."/>
            <person name="McBride C.S."/>
            <person name="McKernan B."/>
            <person name="McKernan K."/>
            <person name="Mendez-Lago M."/>
            <person name="Minx P."/>
            <person name="Mollenhauer M.U."/>
            <person name="Montooth K."/>
            <person name="Mount S.M."/>
            <person name="Mu X."/>
            <person name="Myers E."/>
            <person name="Negre B."/>
            <person name="Newfeld S."/>
            <person name="Nielsen R."/>
            <person name="Noor M.A."/>
            <person name="O'Grady P."/>
            <person name="Pachter L."/>
            <person name="Papaceit M."/>
            <person name="Parisi M.J."/>
            <person name="Parisi M."/>
            <person name="Parts L."/>
            <person name="Pedersen J.S."/>
            <person name="Pesole G."/>
            <person name="Phillippy A.M."/>
            <person name="Ponting C.P."/>
            <person name="Pop M."/>
            <person name="Porcelli D."/>
            <person name="Powell J.R."/>
            <person name="Prohaska S."/>
            <person name="Pruitt K."/>
            <person name="Puig M."/>
            <person name="Quesneville H."/>
            <person name="Ram K.R."/>
            <person name="Rand D."/>
            <person name="Rasmussen M.D."/>
            <person name="Reed L.K."/>
            <person name="Reenan R."/>
            <person name="Reily A."/>
            <person name="Remington K.A."/>
            <person name="Rieger T.T."/>
            <person name="Ritchie M.G."/>
            <person name="Robin C."/>
            <person name="Rogers Y.H."/>
            <person name="Rohde C."/>
            <person name="Rozas J."/>
            <person name="Rubenfield M.J."/>
            <person name="Ruiz A."/>
            <person name="Russo S."/>
            <person name="Salzberg S.L."/>
            <person name="Sanchez-Gracia A."/>
            <person name="Saranga D.J."/>
            <person name="Sato H."/>
            <person name="Schaeffer S.W."/>
            <person name="Schatz M.C."/>
            <person name="Schlenke T."/>
            <person name="Schwartz R."/>
            <person name="Segarra C."/>
            <person name="Singh R.S."/>
            <person name="Sirot L."/>
            <person name="Sirota M."/>
            <person name="Sisneros N.B."/>
            <person name="Smith C.D."/>
            <person name="Smith T.F."/>
            <person name="Spieth J."/>
            <person name="Stage D.E."/>
            <person name="Stark A."/>
            <person name="Stephan W."/>
            <person name="Strausberg R.L."/>
            <person name="Strempel S."/>
            <person name="Sturgill D."/>
            <person name="Sutton G."/>
            <person name="Sutton G.G."/>
            <person name="Tao W."/>
            <person name="Teichmann S."/>
            <person name="Tobari Y.N."/>
            <person name="Tomimura Y."/>
            <person name="Tsolas J.M."/>
            <person name="Valente V.L."/>
            <person name="Venter E."/>
            <person name="Venter J.C."/>
            <person name="Vicario S."/>
            <person name="Vieira F.G."/>
            <person name="Vilella A.J."/>
            <person name="Villasante A."/>
            <person name="Walenz B."/>
            <person name="Wang J."/>
            <person name="Wasserman M."/>
            <person name="Watts T."/>
            <person name="Wilson D."/>
            <person name="Wilson R.K."/>
            <person name="Wing R.A."/>
            <person name="Wolfner M.F."/>
            <person name="Wong A."/>
            <person name="Wong G.K."/>
            <person name="Wu C.I."/>
            <person name="Wu G."/>
            <person name="Yamamoto D."/>
            <person name="Yang H.P."/>
            <person name="Yang S.P."/>
            <person name="Yorke J.A."/>
            <person name="Yoshida K."/>
            <person name="Zdobnov E."/>
            <person name="Zhang P."/>
            <person name="Zhang Y."/>
            <person name="Zimin A.V."/>
            <person name="Baldwin J."/>
            <person name="Abdouelleil A."/>
            <person name="Abdulkadir J."/>
            <person name="Abebe A."/>
            <person name="Abera B."/>
            <person name="Abreu J."/>
            <person name="Acer S.C."/>
            <person name="Aftuck L."/>
            <person name="Alexander A."/>
            <person name="An P."/>
            <person name="Anderson E."/>
            <person name="Anderson S."/>
            <person name="Arachi H."/>
            <person name="Azer M."/>
            <person name="Bachantsang P."/>
            <person name="Barry A."/>
            <person name="Bayul T."/>
            <person name="Berlin A."/>
            <person name="Bessette D."/>
            <person name="Bloom T."/>
            <person name="Blye J."/>
            <person name="Boguslavskiy L."/>
            <person name="Bonnet C."/>
            <person name="Boukhgalter B."/>
            <person name="Bourzgui I."/>
            <person name="Brown A."/>
            <person name="Cahill P."/>
            <person name="Channer S."/>
            <person name="Cheshatsang Y."/>
            <person name="Chuda L."/>
            <person name="Citroen M."/>
            <person name="Collymore A."/>
            <person name="Cooke P."/>
            <person name="Costello M."/>
            <person name="D'Aco K."/>
            <person name="Daza R."/>
            <person name="De Haan G."/>
            <person name="DeGray S."/>
            <person name="DeMaso C."/>
            <person name="Dhargay N."/>
            <person name="Dooley K."/>
            <person name="Dooley E."/>
            <person name="Doricent M."/>
            <person name="Dorje P."/>
            <person name="Dorjee K."/>
            <person name="Dupes A."/>
            <person name="Elong R."/>
            <person name="Falk J."/>
            <person name="Farina A."/>
            <person name="Faro S."/>
            <person name="Ferguson D."/>
            <person name="Fisher S."/>
            <person name="Foley C.D."/>
            <person name="Franke A."/>
            <person name="Friedrich D."/>
            <person name="Gadbois L."/>
            <person name="Gearin G."/>
            <person name="Gearin C.R."/>
            <person name="Giannoukos G."/>
            <person name="Goode T."/>
            <person name="Graham J."/>
            <person name="Grandbois E."/>
            <person name="Grewal S."/>
            <person name="Gyaltsen K."/>
            <person name="Hafez N."/>
            <person name="Hagos B."/>
            <person name="Hall J."/>
            <person name="Henson C."/>
            <person name="Hollinger A."/>
            <person name="Honan T."/>
            <person name="Huard M.D."/>
            <person name="Hughes L."/>
            <person name="Hurhula B."/>
            <person name="Husby M.E."/>
            <person name="Kamat A."/>
            <person name="Kanga B."/>
            <person name="Kashin S."/>
            <person name="Khazanovich D."/>
            <person name="Kisner P."/>
            <person name="Lance K."/>
            <person name="Lara M."/>
            <person name="Lee W."/>
            <person name="Lennon N."/>
            <person name="Letendre F."/>
            <person name="LeVine R."/>
            <person name="Lipovsky A."/>
            <person name="Liu X."/>
            <person name="Liu J."/>
            <person name="Liu S."/>
            <person name="Lokyitsang T."/>
            <person name="Lokyitsang Y."/>
            <person name="Lubonja R."/>
            <person name="Lui A."/>
            <person name="MacDonald P."/>
            <person name="Magnisalis V."/>
            <person name="Maru K."/>
            <person name="Matthews C."/>
            <person name="McCusker W."/>
            <person name="McDonough S."/>
            <person name="Mehta T."/>
            <person name="Meldrim J."/>
            <person name="Meneus L."/>
            <person name="Mihai O."/>
            <person name="Mihalev A."/>
            <person name="Mihova T."/>
            <person name="Mittelman R."/>
            <person name="Mlenga V."/>
            <person name="Montmayeur A."/>
            <person name="Mulrain L."/>
            <person name="Navidi A."/>
            <person name="Naylor J."/>
            <person name="Negash T."/>
            <person name="Nguyen T."/>
            <person name="Nguyen N."/>
            <person name="Nicol R."/>
            <person name="Norbu C."/>
            <person name="Norbu N."/>
            <person name="Novod N."/>
            <person name="O'Neill B."/>
            <person name="Osman S."/>
            <person name="Markiewicz E."/>
            <person name="Oyono O.L."/>
            <person name="Patti C."/>
            <person name="Phunkhang P."/>
            <person name="Pierre F."/>
            <person name="Priest M."/>
            <person name="Raghuraman S."/>
            <person name="Rege F."/>
            <person name="Reyes R."/>
            <person name="Rise C."/>
            <person name="Rogov P."/>
            <person name="Ross K."/>
            <person name="Ryan E."/>
            <person name="Settipalli S."/>
            <person name="Shea T."/>
            <person name="Sherpa N."/>
            <person name="Shi L."/>
            <person name="Shih D."/>
            <person name="Sparrow T."/>
            <person name="Spaulding J."/>
            <person name="Stalker J."/>
            <person name="Stange-Thomann N."/>
            <person name="Stavropoulos S."/>
            <person name="Stone C."/>
            <person name="Strader C."/>
            <person name="Tesfaye S."/>
            <person name="Thomson T."/>
            <person name="Thoulutsang Y."/>
            <person name="Thoulutsang D."/>
            <person name="Topham K."/>
            <person name="Topping I."/>
            <person name="Tsamla T."/>
            <person name="Vassiliev H."/>
            <person name="Vo A."/>
            <person name="Wangchuk T."/>
            <person name="Wangdi T."/>
            <person name="Weiand M."/>
            <person name="Wilkinson J."/>
            <person name="Wilson A."/>
            <person name="Yadav S."/>
            <person name="Young G."/>
            <person name="Yu Q."/>
            <person name="Zembek L."/>
            <person name="Zhong D."/>
            <person name="Zimmer A."/>
            <person name="Zwirko Z."/>
            <person name="Jaffe D.B."/>
            <person name="Alvarez P."/>
            <person name="Brockman W."/>
            <person name="Butler J."/>
            <person name="Chin C."/>
            <person name="Gnerre S."/>
            <person name="Grabherr M."/>
            <person name="Kleber M."/>
            <person name="Mauceli E."/>
            <person name="MacCallum I."/>
        </authorList>
    </citation>
    <scope>NUCLEOTIDE SEQUENCE [LARGE SCALE GENOMIC DNA]</scope>
    <source>
        <strain evidence="2">Tucson 15010-1051.87</strain>
    </source>
</reference>
<dbReference type="EMBL" id="CH940648">
    <property type="protein sequence ID" value="KRF80011.1"/>
    <property type="molecule type" value="Genomic_DNA"/>
</dbReference>
<keyword evidence="2" id="KW-1185">Reference proteome</keyword>
<sequence>MVSAGCVAKLLSGMQMGSCYWLKRVNPYWYEAREVPKTMLSDKCTAKRGANHPRKVVGRSYNKYMSPAARQANRI</sequence>
<evidence type="ECO:0000313" key="1">
    <source>
        <dbReference type="EMBL" id="KRF80011.1"/>
    </source>
</evidence>